<evidence type="ECO:0000256" key="1">
    <source>
        <dbReference type="SAM" id="MobiDB-lite"/>
    </source>
</evidence>
<organism evidence="2">
    <name type="scientific">Anopheles braziliensis</name>
    <dbReference type="NCBI Taxonomy" id="58242"/>
    <lineage>
        <taxon>Eukaryota</taxon>
        <taxon>Metazoa</taxon>
        <taxon>Ecdysozoa</taxon>
        <taxon>Arthropoda</taxon>
        <taxon>Hexapoda</taxon>
        <taxon>Insecta</taxon>
        <taxon>Pterygota</taxon>
        <taxon>Neoptera</taxon>
        <taxon>Endopterygota</taxon>
        <taxon>Diptera</taxon>
        <taxon>Nematocera</taxon>
        <taxon>Culicoidea</taxon>
        <taxon>Culicidae</taxon>
        <taxon>Anophelinae</taxon>
        <taxon>Anopheles</taxon>
    </lineage>
</organism>
<evidence type="ECO:0000313" key="2">
    <source>
        <dbReference type="EMBL" id="MBW32095.1"/>
    </source>
</evidence>
<sequence>MQTAGRLSSSALSLHISSAAEPQSRDQQKPVPVLNSLSYPRPRSGRRVPFAARGQGSCVPRSNNQHRTPTAALTGARILATCRSNSSRLEGCREVHCTGL</sequence>
<dbReference type="EMBL" id="GGFM01011344">
    <property type="protein sequence ID" value="MBW32095.1"/>
    <property type="molecule type" value="Transcribed_RNA"/>
</dbReference>
<feature type="compositionally biased region" description="Low complexity" evidence="1">
    <location>
        <begin position="7"/>
        <end position="20"/>
    </location>
</feature>
<proteinExistence type="predicted"/>
<reference evidence="2" key="1">
    <citation type="submission" date="2018-01" db="EMBL/GenBank/DDBJ databases">
        <title>An insight into the sialome of Amazonian anophelines.</title>
        <authorList>
            <person name="Ribeiro J.M."/>
            <person name="Scarpassa V."/>
            <person name="Calvo E."/>
        </authorList>
    </citation>
    <scope>NUCLEOTIDE SEQUENCE</scope>
    <source>
        <tissue evidence="2">Salivary glands</tissue>
    </source>
</reference>
<protein>
    <submittedName>
        <fullName evidence="2">Putative secreted peptide</fullName>
    </submittedName>
</protein>
<dbReference type="AlphaFoldDB" id="A0A2M3ZUC4"/>
<accession>A0A2M3ZUC4</accession>
<feature type="region of interest" description="Disordered" evidence="1">
    <location>
        <begin position="1"/>
        <end position="71"/>
    </location>
</feature>
<name>A0A2M3ZUC4_9DIPT</name>